<gene>
    <name evidence="1" type="ORF">OI25_7219</name>
    <name evidence="2" type="ORF">ParKJ_34965</name>
</gene>
<dbReference type="EMBL" id="JANSLM010000018">
    <property type="protein sequence ID" value="MDT8842641.1"/>
    <property type="molecule type" value="Genomic_DNA"/>
</dbReference>
<proteinExistence type="predicted"/>
<dbReference type="AlphaFoldDB" id="A0AAP5QEC9"/>
<dbReference type="RefSeq" id="WP_106355672.1">
    <property type="nucleotide sequence ID" value="NZ_CP010025.1"/>
</dbReference>
<organism evidence="2 4">
    <name type="scientific">Paraburkholderia fungorum</name>
    <dbReference type="NCBI Taxonomy" id="134537"/>
    <lineage>
        <taxon>Bacteria</taxon>
        <taxon>Pseudomonadati</taxon>
        <taxon>Pseudomonadota</taxon>
        <taxon>Betaproteobacteria</taxon>
        <taxon>Burkholderiales</taxon>
        <taxon>Burkholderiaceae</taxon>
        <taxon>Paraburkholderia</taxon>
    </lineage>
</organism>
<reference evidence="2" key="2">
    <citation type="submission" date="2022-08" db="EMBL/GenBank/DDBJ databases">
        <authorList>
            <person name="Kim S.-J."/>
        </authorList>
    </citation>
    <scope>NUCLEOTIDE SEQUENCE</scope>
    <source>
        <strain evidence="2">KJ</strain>
    </source>
</reference>
<name>A0AAP5QEC9_9BURK</name>
<protein>
    <submittedName>
        <fullName evidence="2">Uncharacterized protein</fullName>
    </submittedName>
</protein>
<evidence type="ECO:0000313" key="3">
    <source>
        <dbReference type="Proteomes" id="UP000032614"/>
    </source>
</evidence>
<evidence type="ECO:0000313" key="2">
    <source>
        <dbReference type="EMBL" id="MDT8842641.1"/>
    </source>
</evidence>
<dbReference type="KEGG" id="bfn:OI25_7219"/>
<evidence type="ECO:0000313" key="4">
    <source>
        <dbReference type="Proteomes" id="UP001246473"/>
    </source>
</evidence>
<dbReference type="Proteomes" id="UP001246473">
    <property type="component" value="Unassembled WGS sequence"/>
</dbReference>
<reference evidence="1 3" key="1">
    <citation type="journal article" date="2015" name="Genome Announc.">
        <title>Complete genome sequences for 59 burkholderia isolates, both pathogenic and near neighbor.</title>
        <authorList>
            <person name="Johnson S.L."/>
            <person name="Bishop-Lilly K.A."/>
            <person name="Ladner J.T."/>
            <person name="Daligault H.E."/>
            <person name="Davenport K.W."/>
            <person name="Jaissle J."/>
            <person name="Frey K.G."/>
            <person name="Koroleva G.I."/>
            <person name="Bruce D.C."/>
            <person name="Coyne S.R."/>
            <person name="Broomall S.M."/>
            <person name="Li P.E."/>
            <person name="Teshima H."/>
            <person name="Gibbons H.S."/>
            <person name="Palacios G.F."/>
            <person name="Rosenzweig C.N."/>
            <person name="Redden C.L."/>
            <person name="Xu Y."/>
            <person name="Minogue T.D."/>
            <person name="Chain P.S."/>
        </authorList>
    </citation>
    <scope>NUCLEOTIDE SEQUENCE [LARGE SCALE GENOMIC DNA]</scope>
    <source>
        <strain evidence="1 3">ATCC BAA-463</strain>
    </source>
</reference>
<dbReference type="GeneID" id="66513564"/>
<sequence>MTFILAVVRKDMSILAADRQGNASGTGEFTIGQMKLKVTAPKITINGIKKISLNRSKEFAVGIAGTYADHPYMSTVEACDDLRASFEAVTTHASRYNFDADKKPIMQGGAVMGNQSIASYFDDRYDSFFSTLFQFTPMMTSSATYYATRPGAGLLHVGSGSQVFESAVGVESIEDFKRSIADKADPTFALNWLAEAFRLVSEKADGCGSDFVAVAATRDTRRFADLKVAP</sequence>
<evidence type="ECO:0000313" key="1">
    <source>
        <dbReference type="EMBL" id="AJZ56893.1"/>
    </source>
</evidence>
<dbReference type="EMBL" id="CP010025">
    <property type="protein sequence ID" value="AJZ56893.1"/>
    <property type="molecule type" value="Genomic_DNA"/>
</dbReference>
<dbReference type="Proteomes" id="UP000032614">
    <property type="component" value="Chromosome 3"/>
</dbReference>
<accession>A0AAP5QEC9</accession>